<sequence>MNAIALHTRAGAPIGPPPPAPDLPVPPPTLPPPAPAGDPPAVEPPQVEPGAPPPVVDPPPGASALGRLHARRLREVHRSAGWPCCDAIEVDLLAAGLLARVRSAQGHETLRLTDAGIAHLARTGVVNRAALSRHEALVEQVAREMTRAGRLAWRGLSLRARLAGAAEGDKPRWSIARPDVFSIRNTSVEAYAQPIVHEVKVNRADLLSDLRKPDKRAAYLDLGGECWYVLGCDAKGRPIGEPDEIPAECGVLIAQQGRLVVARSAVHRPLPRIPFAVWMALAKAQPVPGFDDEMQGLLSEFGE</sequence>
<proteinExistence type="predicted"/>
<comment type="caution">
    <text evidence="2">The sequence shown here is derived from an EMBL/GenBank/DDBJ whole genome shotgun (WGS) entry which is preliminary data.</text>
</comment>
<dbReference type="Proteomes" id="UP001169027">
    <property type="component" value="Unassembled WGS sequence"/>
</dbReference>
<accession>A0ABT8S6Z4</accession>
<feature type="region of interest" description="Disordered" evidence="1">
    <location>
        <begin position="1"/>
        <end position="63"/>
    </location>
</feature>
<evidence type="ECO:0000256" key="1">
    <source>
        <dbReference type="SAM" id="MobiDB-lite"/>
    </source>
</evidence>
<feature type="compositionally biased region" description="Pro residues" evidence="1">
    <location>
        <begin position="14"/>
        <end position="61"/>
    </location>
</feature>
<dbReference type="EMBL" id="JAUKVY010000010">
    <property type="protein sequence ID" value="MDO1533737.1"/>
    <property type="molecule type" value="Genomic_DNA"/>
</dbReference>
<name>A0ABT8S6Z4_9BURK</name>
<reference evidence="2" key="1">
    <citation type="submission" date="2023-06" db="EMBL/GenBank/DDBJ databases">
        <authorList>
            <person name="Jiang Y."/>
            <person name="Liu Q."/>
        </authorList>
    </citation>
    <scope>NUCLEOTIDE SEQUENCE</scope>
    <source>
        <strain evidence="2">CGMCC 1.12090</strain>
    </source>
</reference>
<dbReference type="RefSeq" id="WP_301810684.1">
    <property type="nucleotide sequence ID" value="NZ_JAUJZH010000010.1"/>
</dbReference>
<keyword evidence="3" id="KW-1185">Reference proteome</keyword>
<evidence type="ECO:0000313" key="3">
    <source>
        <dbReference type="Proteomes" id="UP001169027"/>
    </source>
</evidence>
<gene>
    <name evidence="2" type="ORF">Q2T77_15695</name>
</gene>
<protein>
    <submittedName>
        <fullName evidence="2">Uncharacterized protein</fullName>
    </submittedName>
</protein>
<organism evidence="2 3">
    <name type="scientific">Variovorax ginsengisoli</name>
    <dbReference type="NCBI Taxonomy" id="363844"/>
    <lineage>
        <taxon>Bacteria</taxon>
        <taxon>Pseudomonadati</taxon>
        <taxon>Pseudomonadota</taxon>
        <taxon>Betaproteobacteria</taxon>
        <taxon>Burkholderiales</taxon>
        <taxon>Comamonadaceae</taxon>
        <taxon>Variovorax</taxon>
    </lineage>
</organism>
<evidence type="ECO:0000313" key="2">
    <source>
        <dbReference type="EMBL" id="MDO1533737.1"/>
    </source>
</evidence>